<dbReference type="InterPro" id="IPR057571">
    <property type="entry name" value="SDR_PhqE-like"/>
</dbReference>
<protein>
    <submittedName>
        <fullName evidence="4">Uncharacterized protein</fullName>
    </submittedName>
</protein>
<dbReference type="SUPFAM" id="SSF51735">
    <property type="entry name" value="NAD(P)-binding Rossmann-fold domains"/>
    <property type="match status" value="1"/>
</dbReference>
<evidence type="ECO:0000256" key="1">
    <source>
        <dbReference type="ARBA" id="ARBA00006484"/>
    </source>
</evidence>
<evidence type="ECO:0000256" key="3">
    <source>
        <dbReference type="ARBA" id="ARBA00023002"/>
    </source>
</evidence>
<dbReference type="InterPro" id="IPR002347">
    <property type="entry name" value="SDR_fam"/>
</dbReference>
<dbReference type="OrthoDB" id="294295at2759"/>
<dbReference type="PANTHER" id="PTHR43477">
    <property type="entry name" value="DIHYDROANTICAPSIN 7-DEHYDROGENASE"/>
    <property type="match status" value="1"/>
</dbReference>
<dbReference type="Gene3D" id="3.40.50.720">
    <property type="entry name" value="NAD(P)-binding Rossmann-like Domain"/>
    <property type="match status" value="1"/>
</dbReference>
<evidence type="ECO:0000313" key="4">
    <source>
        <dbReference type="EMBL" id="TKY86869.1"/>
    </source>
</evidence>
<evidence type="ECO:0000313" key="5">
    <source>
        <dbReference type="Proteomes" id="UP000306050"/>
    </source>
</evidence>
<sequence>MATSKTALILRGAKVVVIGGSSGIGFATASALIEEGASVVIGSSSQSRVDEAVARLSDPSKQYNADASRVSGHALNLQGAGAEESLRAFFGKIGAFDHLIYTAGDSLAAKPIAEFSYDDIVAAGQLRFISVILAVKVATSTGGALKDGGSIVLTTGVVAEKPNKHWSVLAGYASALYGLTRNLALDLADRNIRVNAVSPGPVQTELWNSFPEEQRKGFLNHLGGKLLTGKVGQPEDLANTYVYLLKDRNATGQIITSDGGSTVADRQ</sequence>
<organism evidence="4 5">
    <name type="scientific">Sporisorium graminicola</name>
    <dbReference type="NCBI Taxonomy" id="280036"/>
    <lineage>
        <taxon>Eukaryota</taxon>
        <taxon>Fungi</taxon>
        <taxon>Dikarya</taxon>
        <taxon>Basidiomycota</taxon>
        <taxon>Ustilaginomycotina</taxon>
        <taxon>Ustilaginomycetes</taxon>
        <taxon>Ustilaginales</taxon>
        <taxon>Ustilaginaceae</taxon>
        <taxon>Sporisorium</taxon>
    </lineage>
</organism>
<dbReference type="InterPro" id="IPR036291">
    <property type="entry name" value="NAD(P)-bd_dom_sf"/>
</dbReference>
<dbReference type="PRINTS" id="PR00081">
    <property type="entry name" value="GDHRDH"/>
</dbReference>
<proteinExistence type="inferred from homology"/>
<dbReference type="EMBL" id="SRRM01000015">
    <property type="protein sequence ID" value="TKY86869.1"/>
    <property type="molecule type" value="Genomic_DNA"/>
</dbReference>
<comment type="similarity">
    <text evidence="1">Belongs to the short-chain dehydrogenases/reductases (SDR) family.</text>
</comment>
<accession>A0A4V6YEM8</accession>
<keyword evidence="2" id="KW-0521">NADP</keyword>
<dbReference type="InterPro" id="IPR051122">
    <property type="entry name" value="SDR_DHRS6-like"/>
</dbReference>
<reference evidence="4 5" key="1">
    <citation type="submission" date="2019-05" db="EMBL/GenBank/DDBJ databases">
        <title>Sporisorium graminicola CBS 10092 draft sequencing and annotation.</title>
        <authorList>
            <person name="Solano-Gonzalez S."/>
            <person name="Caddick M.X."/>
            <person name="Darby A."/>
        </authorList>
    </citation>
    <scope>NUCLEOTIDE SEQUENCE [LARGE SCALE GENOMIC DNA]</scope>
    <source>
        <strain evidence="4 5">CBS 10092</strain>
    </source>
</reference>
<dbReference type="GO" id="GO:0016491">
    <property type="term" value="F:oxidoreductase activity"/>
    <property type="evidence" value="ECO:0007669"/>
    <property type="project" value="UniProtKB-KW"/>
</dbReference>
<name>A0A4V6YEM8_9BASI</name>
<dbReference type="Proteomes" id="UP000306050">
    <property type="component" value="Chromosome SGRAM_23"/>
</dbReference>
<dbReference type="GeneID" id="40727052"/>
<keyword evidence="3" id="KW-0560">Oxidoreductase</keyword>
<comment type="caution">
    <text evidence="4">The sequence shown here is derived from an EMBL/GenBank/DDBJ whole genome shotgun (WGS) entry which is preliminary data.</text>
</comment>
<dbReference type="RefSeq" id="XP_029738854.1">
    <property type="nucleotide sequence ID" value="XM_029884753.1"/>
</dbReference>
<dbReference type="AlphaFoldDB" id="A0A4V6YEM8"/>
<dbReference type="KEGG" id="sgra:EX895_004157"/>
<dbReference type="PANTHER" id="PTHR43477:SF1">
    <property type="entry name" value="DIHYDROANTICAPSIN 7-DEHYDROGENASE"/>
    <property type="match status" value="1"/>
</dbReference>
<keyword evidence="5" id="KW-1185">Reference proteome</keyword>
<dbReference type="Pfam" id="PF23441">
    <property type="entry name" value="SDR"/>
    <property type="match status" value="1"/>
</dbReference>
<gene>
    <name evidence="4" type="ORF">EX895_004157</name>
</gene>
<evidence type="ECO:0000256" key="2">
    <source>
        <dbReference type="ARBA" id="ARBA00022857"/>
    </source>
</evidence>